<accession>G5JMS7</accession>
<dbReference type="PANTHER" id="PTHR39166:SF1">
    <property type="entry name" value="BLL1166 PROTEIN"/>
    <property type="match status" value="1"/>
</dbReference>
<dbReference type="InterPro" id="IPR009267">
    <property type="entry name" value="NTP_transf_6"/>
</dbReference>
<sequence>MDIKGLFERDSDIVRILTIVDQLGLSDSWLAAGTLRNFIWNQLSGYPAFDKETDVDVVFFDQTITYEETLEIEKRIRKEHSTYNWELRNQADMHSHSPNTRPYTSSKDAISKYPERCTAIGARLDNDQHIELFLPYGIEDILSFKVRPTPHFQIDQDRMAVYRSRIAQKNWQSKWPQLKIEN</sequence>
<dbReference type="RefSeq" id="WP_004225843.1">
    <property type="nucleotide sequence ID" value="NZ_AEUV02000002.1"/>
</dbReference>
<evidence type="ECO:0000256" key="1">
    <source>
        <dbReference type="SAM" id="MobiDB-lite"/>
    </source>
</evidence>
<comment type="caution">
    <text evidence="2">The sequence shown here is derived from an EMBL/GenBank/DDBJ whole genome shotgun (WGS) entry which is preliminary data.</text>
</comment>
<reference evidence="2" key="1">
    <citation type="submission" date="2011-07" db="EMBL/GenBank/DDBJ databases">
        <authorList>
            <person name="Stanhope M.J."/>
            <person name="Durkin A.S."/>
            <person name="Hostetler J."/>
            <person name="Kim M."/>
            <person name="Radune D."/>
            <person name="Singh I."/>
            <person name="Town C.D."/>
        </authorList>
    </citation>
    <scope>NUCLEOTIDE SEQUENCE [LARGE SCALE GENOMIC DNA]</scope>
    <source>
        <strain evidence="2">HS-6</strain>
    </source>
</reference>
<name>G5JMS7_STRCG</name>
<dbReference type="Pfam" id="PF06042">
    <property type="entry name" value="NTP_transf_6"/>
    <property type="match status" value="1"/>
</dbReference>
<feature type="compositionally biased region" description="Polar residues" evidence="1">
    <location>
        <begin position="96"/>
        <end position="108"/>
    </location>
</feature>
<dbReference type="STRING" id="873449.STRCR_0041"/>
<dbReference type="Proteomes" id="UP000004322">
    <property type="component" value="Unassembled WGS sequence"/>
</dbReference>
<feature type="region of interest" description="Disordered" evidence="1">
    <location>
        <begin position="89"/>
        <end position="108"/>
    </location>
</feature>
<dbReference type="EMBL" id="AEUV02000002">
    <property type="protein sequence ID" value="EHI73624.1"/>
    <property type="molecule type" value="Genomic_DNA"/>
</dbReference>
<gene>
    <name evidence="2" type="ORF">STRCR_0041</name>
</gene>
<organism evidence="2 3">
    <name type="scientific">Streptococcus criceti HS-6</name>
    <dbReference type="NCBI Taxonomy" id="873449"/>
    <lineage>
        <taxon>Bacteria</taxon>
        <taxon>Bacillati</taxon>
        <taxon>Bacillota</taxon>
        <taxon>Bacilli</taxon>
        <taxon>Lactobacillales</taxon>
        <taxon>Streptococcaceae</taxon>
        <taxon>Streptococcus</taxon>
    </lineage>
</organism>
<evidence type="ECO:0000313" key="2">
    <source>
        <dbReference type="EMBL" id="EHI73624.1"/>
    </source>
</evidence>
<proteinExistence type="predicted"/>
<dbReference type="eggNOG" id="COG3575">
    <property type="taxonomic scope" value="Bacteria"/>
</dbReference>
<keyword evidence="3" id="KW-1185">Reference proteome</keyword>
<protein>
    <recommendedName>
        <fullName evidence="4">Nucleotidyltransferase family protein</fullName>
    </recommendedName>
</protein>
<dbReference type="AlphaFoldDB" id="G5JMS7"/>
<evidence type="ECO:0008006" key="4">
    <source>
        <dbReference type="Google" id="ProtNLM"/>
    </source>
</evidence>
<dbReference type="OrthoDB" id="1901124at2"/>
<evidence type="ECO:0000313" key="3">
    <source>
        <dbReference type="Proteomes" id="UP000004322"/>
    </source>
</evidence>
<dbReference type="PANTHER" id="PTHR39166">
    <property type="entry name" value="BLL1166 PROTEIN"/>
    <property type="match status" value="1"/>
</dbReference>